<proteinExistence type="predicted"/>
<keyword evidence="3" id="KW-1185">Reference proteome</keyword>
<dbReference type="Proteomes" id="UP000485058">
    <property type="component" value="Unassembled WGS sequence"/>
</dbReference>
<dbReference type="AlphaFoldDB" id="A0A699ZWG3"/>
<feature type="non-terminal residue" evidence="2">
    <location>
        <position position="54"/>
    </location>
</feature>
<protein>
    <submittedName>
        <fullName evidence="2">Uncharacterized protein</fullName>
    </submittedName>
</protein>
<gene>
    <name evidence="2" type="ORF">HaLaN_24434</name>
</gene>
<evidence type="ECO:0000313" key="3">
    <source>
        <dbReference type="Proteomes" id="UP000485058"/>
    </source>
</evidence>
<feature type="non-terminal residue" evidence="2">
    <location>
        <position position="1"/>
    </location>
</feature>
<evidence type="ECO:0000256" key="1">
    <source>
        <dbReference type="SAM" id="MobiDB-lite"/>
    </source>
</evidence>
<dbReference type="EMBL" id="BLLF01003088">
    <property type="protein sequence ID" value="GFH26305.1"/>
    <property type="molecule type" value="Genomic_DNA"/>
</dbReference>
<evidence type="ECO:0000313" key="2">
    <source>
        <dbReference type="EMBL" id="GFH26305.1"/>
    </source>
</evidence>
<reference evidence="2 3" key="1">
    <citation type="submission" date="2020-02" db="EMBL/GenBank/DDBJ databases">
        <title>Draft genome sequence of Haematococcus lacustris strain NIES-144.</title>
        <authorList>
            <person name="Morimoto D."/>
            <person name="Nakagawa S."/>
            <person name="Yoshida T."/>
            <person name="Sawayama S."/>
        </authorList>
    </citation>
    <scope>NUCLEOTIDE SEQUENCE [LARGE SCALE GENOMIC DNA]</scope>
    <source>
        <strain evidence="2 3">NIES-144</strain>
    </source>
</reference>
<feature type="region of interest" description="Disordered" evidence="1">
    <location>
        <begin position="1"/>
        <end position="30"/>
    </location>
</feature>
<name>A0A699ZWG3_HAELA</name>
<comment type="caution">
    <text evidence="2">The sequence shown here is derived from an EMBL/GenBank/DDBJ whole genome shotgun (WGS) entry which is preliminary data.</text>
</comment>
<sequence length="54" mass="5946">LQLQPQPTALELLPSPTPSQAELPPGILKTSKKKPKSIFKRLTSKLQVAWAGWP</sequence>
<organism evidence="2 3">
    <name type="scientific">Haematococcus lacustris</name>
    <name type="common">Green alga</name>
    <name type="synonym">Haematococcus pluvialis</name>
    <dbReference type="NCBI Taxonomy" id="44745"/>
    <lineage>
        <taxon>Eukaryota</taxon>
        <taxon>Viridiplantae</taxon>
        <taxon>Chlorophyta</taxon>
        <taxon>core chlorophytes</taxon>
        <taxon>Chlorophyceae</taxon>
        <taxon>CS clade</taxon>
        <taxon>Chlamydomonadales</taxon>
        <taxon>Haematococcaceae</taxon>
        <taxon>Haematococcus</taxon>
    </lineage>
</organism>
<accession>A0A699ZWG3</accession>